<protein>
    <submittedName>
        <fullName evidence="1">Uncharacterized protein</fullName>
    </submittedName>
</protein>
<name>A0A0W0RJZ1_LEGBO</name>
<evidence type="ECO:0000313" key="1">
    <source>
        <dbReference type="EMBL" id="KTC71357.1"/>
    </source>
</evidence>
<comment type="caution">
    <text evidence="1">The sequence shown here is derived from an EMBL/GenBank/DDBJ whole genome shotgun (WGS) entry which is preliminary data.</text>
</comment>
<evidence type="ECO:0000313" key="2">
    <source>
        <dbReference type="Proteomes" id="UP000054695"/>
    </source>
</evidence>
<dbReference type="AlphaFoldDB" id="A0A0W0RJZ1"/>
<dbReference type="OrthoDB" id="5639786at2"/>
<gene>
    <name evidence="1" type="ORF">Lboz_2934</name>
</gene>
<accession>A0A0W0RJZ1</accession>
<proteinExistence type="predicted"/>
<dbReference type="RefSeq" id="WP_058460508.1">
    <property type="nucleotide sequence ID" value="NZ_CAAAIY010000011.1"/>
</dbReference>
<dbReference type="PATRIC" id="fig|447.4.peg.3131"/>
<dbReference type="Proteomes" id="UP000054695">
    <property type="component" value="Unassembled WGS sequence"/>
</dbReference>
<reference evidence="1 2" key="1">
    <citation type="submission" date="2015-11" db="EMBL/GenBank/DDBJ databases">
        <title>Genomic analysis of 38 Legionella species identifies large and diverse effector repertoires.</title>
        <authorList>
            <person name="Burstein D."/>
            <person name="Amaro F."/>
            <person name="Zusman T."/>
            <person name="Lifshitz Z."/>
            <person name="Cohen O."/>
            <person name="Gilbert J.A."/>
            <person name="Pupko T."/>
            <person name="Shuman H.A."/>
            <person name="Segal G."/>
        </authorList>
    </citation>
    <scope>NUCLEOTIDE SEQUENCE [LARGE SCALE GENOMIC DNA]</scope>
    <source>
        <strain evidence="1 2">WIGA</strain>
    </source>
</reference>
<dbReference type="EMBL" id="LNXU01000032">
    <property type="protein sequence ID" value="KTC71357.1"/>
    <property type="molecule type" value="Genomic_DNA"/>
</dbReference>
<sequence length="63" mass="7485">MFIYTAKLYIEEKTIDERNSDDLEELYLWMMAKAHNQTTHYNGSIINNNTHEVVRTFQSSSIE</sequence>
<keyword evidence="2" id="KW-1185">Reference proteome</keyword>
<organism evidence="1 2">
    <name type="scientific">Legionella bozemanae</name>
    <name type="common">Fluoribacter bozemanae</name>
    <dbReference type="NCBI Taxonomy" id="447"/>
    <lineage>
        <taxon>Bacteria</taxon>
        <taxon>Pseudomonadati</taxon>
        <taxon>Pseudomonadota</taxon>
        <taxon>Gammaproteobacteria</taxon>
        <taxon>Legionellales</taxon>
        <taxon>Legionellaceae</taxon>
        <taxon>Legionella</taxon>
    </lineage>
</organism>